<evidence type="ECO:0000313" key="8">
    <source>
        <dbReference type="Proteomes" id="UP001174909"/>
    </source>
</evidence>
<dbReference type="PANTHER" id="PTHR14413:SF16">
    <property type="entry name" value="LARGE RIBOSOMAL SUBUNIT PROTEIN BL17M"/>
    <property type="match status" value="1"/>
</dbReference>
<gene>
    <name evidence="7" type="ORF">GBAR_LOCUS20566</name>
</gene>
<dbReference type="Proteomes" id="UP001174909">
    <property type="component" value="Unassembled WGS sequence"/>
</dbReference>
<comment type="caution">
    <text evidence="7">The sequence shown here is derived from an EMBL/GenBank/DDBJ whole genome shotgun (WGS) entry which is preliminary data.</text>
</comment>
<dbReference type="GO" id="GO:0006412">
    <property type="term" value="P:translation"/>
    <property type="evidence" value="ECO:0007669"/>
    <property type="project" value="InterPro"/>
</dbReference>
<keyword evidence="3 6" id="KW-0687">Ribonucleoprotein</keyword>
<evidence type="ECO:0000256" key="1">
    <source>
        <dbReference type="ARBA" id="ARBA00008777"/>
    </source>
</evidence>
<dbReference type="InterPro" id="IPR000456">
    <property type="entry name" value="Ribosomal_bL17"/>
</dbReference>
<proteinExistence type="inferred from homology"/>
<dbReference type="GO" id="GO:0022625">
    <property type="term" value="C:cytosolic large ribosomal subunit"/>
    <property type="evidence" value="ECO:0007669"/>
    <property type="project" value="TreeGrafter"/>
</dbReference>
<protein>
    <recommendedName>
        <fullName evidence="4">Large ribosomal subunit protein bL17m</fullName>
    </recommendedName>
    <alternativeName>
        <fullName evidence="5">39S ribosomal protein L17, mitochondrial</fullName>
    </alternativeName>
</protein>
<name>A0AA35SXA1_GEOBA</name>
<dbReference type="HAMAP" id="MF_01368">
    <property type="entry name" value="Ribosomal_bL17"/>
    <property type="match status" value="1"/>
</dbReference>
<evidence type="ECO:0000256" key="4">
    <source>
        <dbReference type="ARBA" id="ARBA00035290"/>
    </source>
</evidence>
<organism evidence="7 8">
    <name type="scientific">Geodia barretti</name>
    <name type="common">Barrett's horny sponge</name>
    <dbReference type="NCBI Taxonomy" id="519541"/>
    <lineage>
        <taxon>Eukaryota</taxon>
        <taxon>Metazoa</taxon>
        <taxon>Porifera</taxon>
        <taxon>Demospongiae</taxon>
        <taxon>Heteroscleromorpha</taxon>
        <taxon>Tetractinellida</taxon>
        <taxon>Astrophorina</taxon>
        <taxon>Geodiidae</taxon>
        <taxon>Geodia</taxon>
    </lineage>
</organism>
<dbReference type="PANTHER" id="PTHR14413">
    <property type="entry name" value="RIBOSOMAL PROTEIN L17"/>
    <property type="match status" value="1"/>
</dbReference>
<dbReference type="NCBIfam" id="TIGR00059">
    <property type="entry name" value="L17"/>
    <property type="match status" value="1"/>
</dbReference>
<dbReference type="EMBL" id="CASHTH010002890">
    <property type="protein sequence ID" value="CAI8036721.1"/>
    <property type="molecule type" value="Genomic_DNA"/>
</dbReference>
<dbReference type="Pfam" id="PF01196">
    <property type="entry name" value="Ribosomal_L17"/>
    <property type="match status" value="1"/>
</dbReference>
<sequence length="127" mass="14551">MRHRVGYNALGRTPSHRKALHSNMVAALFRHERIRTTRAKALAVRRSAEKMITRAKHDSVHSRRIVARRLHDRAVLAKLFDVLGPRFQSRPGGYTRVLKLGPRYGDASEMVILELMDRPDETDEASN</sequence>
<evidence type="ECO:0000313" key="7">
    <source>
        <dbReference type="EMBL" id="CAI8036721.1"/>
    </source>
</evidence>
<dbReference type="AlphaFoldDB" id="A0AA35SXA1"/>
<evidence type="ECO:0000256" key="3">
    <source>
        <dbReference type="ARBA" id="ARBA00023274"/>
    </source>
</evidence>
<accession>A0AA35SXA1</accession>
<reference evidence="7" key="1">
    <citation type="submission" date="2023-03" db="EMBL/GenBank/DDBJ databases">
        <authorList>
            <person name="Steffen K."/>
            <person name="Cardenas P."/>
        </authorList>
    </citation>
    <scope>NUCLEOTIDE SEQUENCE</scope>
</reference>
<evidence type="ECO:0000256" key="5">
    <source>
        <dbReference type="ARBA" id="ARBA00035413"/>
    </source>
</evidence>
<dbReference type="SUPFAM" id="SSF64263">
    <property type="entry name" value="Prokaryotic ribosomal protein L17"/>
    <property type="match status" value="1"/>
</dbReference>
<dbReference type="Gene3D" id="3.90.1030.10">
    <property type="entry name" value="Ribosomal protein L17"/>
    <property type="match status" value="1"/>
</dbReference>
<keyword evidence="2 6" id="KW-0689">Ribosomal protein</keyword>
<dbReference type="InterPro" id="IPR036373">
    <property type="entry name" value="Ribosomal_bL17_sf"/>
</dbReference>
<evidence type="ECO:0000256" key="2">
    <source>
        <dbReference type="ARBA" id="ARBA00022980"/>
    </source>
</evidence>
<comment type="similarity">
    <text evidence="1 6">Belongs to the bacterial ribosomal protein bL17 family.</text>
</comment>
<keyword evidence="8" id="KW-1185">Reference proteome</keyword>
<evidence type="ECO:0000256" key="6">
    <source>
        <dbReference type="RuleBase" id="RU000660"/>
    </source>
</evidence>
<dbReference type="GO" id="GO:0003735">
    <property type="term" value="F:structural constituent of ribosome"/>
    <property type="evidence" value="ECO:0007669"/>
    <property type="project" value="InterPro"/>
</dbReference>